<dbReference type="GO" id="GO:0005737">
    <property type="term" value="C:cytoplasm"/>
    <property type="evidence" value="ECO:0007669"/>
    <property type="project" value="TreeGrafter"/>
</dbReference>
<dbReference type="EMBL" id="CAJVCH010177376">
    <property type="protein sequence ID" value="CAG7729381.1"/>
    <property type="molecule type" value="Genomic_DNA"/>
</dbReference>
<dbReference type="InterPro" id="IPR015590">
    <property type="entry name" value="Aldehyde_DH_dom"/>
</dbReference>
<organism evidence="3 4">
    <name type="scientific">Allacma fusca</name>
    <dbReference type="NCBI Taxonomy" id="39272"/>
    <lineage>
        <taxon>Eukaryota</taxon>
        <taxon>Metazoa</taxon>
        <taxon>Ecdysozoa</taxon>
        <taxon>Arthropoda</taxon>
        <taxon>Hexapoda</taxon>
        <taxon>Collembola</taxon>
        <taxon>Symphypleona</taxon>
        <taxon>Sminthuridae</taxon>
        <taxon>Allacma</taxon>
    </lineage>
</organism>
<dbReference type="InterPro" id="IPR012394">
    <property type="entry name" value="Aldehyde_DH_NAD(P)"/>
</dbReference>
<proteinExistence type="predicted"/>
<comment type="caution">
    <text evidence="3">The sequence shown here is derived from an EMBL/GenBank/DDBJ whole genome shotgun (WGS) entry which is preliminary data.</text>
</comment>
<feature type="non-terminal residue" evidence="3">
    <location>
        <position position="1"/>
    </location>
</feature>
<dbReference type="AlphaFoldDB" id="A0A8J2PAD5"/>
<evidence type="ECO:0000313" key="3">
    <source>
        <dbReference type="EMBL" id="CAG7729381.1"/>
    </source>
</evidence>
<dbReference type="Pfam" id="PF00171">
    <property type="entry name" value="Aldedh"/>
    <property type="match status" value="1"/>
</dbReference>
<evidence type="ECO:0000313" key="4">
    <source>
        <dbReference type="Proteomes" id="UP000708208"/>
    </source>
</evidence>
<keyword evidence="1" id="KW-0560">Oxidoreductase</keyword>
<evidence type="ECO:0000256" key="1">
    <source>
        <dbReference type="ARBA" id="ARBA00023002"/>
    </source>
</evidence>
<feature type="domain" description="Aldehyde dehydrogenase" evidence="2">
    <location>
        <begin position="11"/>
        <end position="113"/>
    </location>
</feature>
<sequence>MIAYFPANVNPEKDALMQDEIFGPILPIVSAASVDDAVRIIRSKPKPLAMYIFSNDKSVTRKLIESTSSGNLCVNDVFWQSNWIGLPFGGVGESGMGSYHGKSSFDTFSHKRAVVERPLNSFCETLNSFRYPPYSNLKFEFMSFIIRIFENCIVPVGG</sequence>
<evidence type="ECO:0000259" key="2">
    <source>
        <dbReference type="Pfam" id="PF00171"/>
    </source>
</evidence>
<dbReference type="GO" id="GO:0004029">
    <property type="term" value="F:aldehyde dehydrogenase (NAD+) activity"/>
    <property type="evidence" value="ECO:0007669"/>
    <property type="project" value="TreeGrafter"/>
</dbReference>
<reference evidence="3" key="1">
    <citation type="submission" date="2021-06" db="EMBL/GenBank/DDBJ databases">
        <authorList>
            <person name="Hodson N. C."/>
            <person name="Mongue J. A."/>
            <person name="Jaron S. K."/>
        </authorList>
    </citation>
    <scope>NUCLEOTIDE SEQUENCE</scope>
</reference>
<keyword evidence="4" id="KW-1185">Reference proteome</keyword>
<dbReference type="PANTHER" id="PTHR43570:SF16">
    <property type="entry name" value="ALDEHYDE DEHYDROGENASE TYPE III, ISOFORM Q"/>
    <property type="match status" value="1"/>
</dbReference>
<dbReference type="Proteomes" id="UP000708208">
    <property type="component" value="Unassembled WGS sequence"/>
</dbReference>
<protein>
    <recommendedName>
        <fullName evidence="2">Aldehyde dehydrogenase domain-containing protein</fullName>
    </recommendedName>
</protein>
<dbReference type="OrthoDB" id="440325at2759"/>
<accession>A0A8J2PAD5</accession>
<dbReference type="GO" id="GO:0006081">
    <property type="term" value="P:aldehyde metabolic process"/>
    <property type="evidence" value="ECO:0007669"/>
    <property type="project" value="InterPro"/>
</dbReference>
<dbReference type="PANTHER" id="PTHR43570">
    <property type="entry name" value="ALDEHYDE DEHYDROGENASE"/>
    <property type="match status" value="1"/>
</dbReference>
<gene>
    <name evidence="3" type="ORF">AFUS01_LOCUS18098</name>
</gene>
<name>A0A8J2PAD5_9HEXA</name>